<dbReference type="Gene3D" id="3.30.530.20">
    <property type="match status" value="1"/>
</dbReference>
<name>A0A1W2F9G8_9SPHI</name>
<sequence length="49" mass="5776">MNSDKKELRIPHVFDAPGEVVFQAWTDPEQLKHWYTPNGCTIEFKTIEK</sequence>
<dbReference type="Pfam" id="PF08327">
    <property type="entry name" value="AHSA1"/>
    <property type="match status" value="1"/>
</dbReference>
<accession>A0A1W2F9G8</accession>
<proteinExistence type="inferred from homology"/>
<evidence type="ECO:0000259" key="2">
    <source>
        <dbReference type="Pfam" id="PF08327"/>
    </source>
</evidence>
<protein>
    <submittedName>
        <fullName evidence="3">Activator of Hsp90 ATPase homolog 1-like protein</fullName>
    </submittedName>
</protein>
<dbReference type="AlphaFoldDB" id="A0A1W2F9G8"/>
<evidence type="ECO:0000313" key="3">
    <source>
        <dbReference type="EMBL" id="SMD18503.1"/>
    </source>
</evidence>
<dbReference type="InterPro" id="IPR013538">
    <property type="entry name" value="ASHA1/2-like_C"/>
</dbReference>
<dbReference type="Proteomes" id="UP000192678">
    <property type="component" value="Unassembled WGS sequence"/>
</dbReference>
<organism evidence="3 4">
    <name type="scientific">Pedobacter nyackensis</name>
    <dbReference type="NCBI Taxonomy" id="475255"/>
    <lineage>
        <taxon>Bacteria</taxon>
        <taxon>Pseudomonadati</taxon>
        <taxon>Bacteroidota</taxon>
        <taxon>Sphingobacteriia</taxon>
        <taxon>Sphingobacteriales</taxon>
        <taxon>Sphingobacteriaceae</taxon>
        <taxon>Pedobacter</taxon>
    </lineage>
</organism>
<evidence type="ECO:0000313" key="4">
    <source>
        <dbReference type="Proteomes" id="UP000192678"/>
    </source>
</evidence>
<dbReference type="RefSeq" id="WP_084292563.1">
    <property type="nucleotide sequence ID" value="NZ_FWYB01000027.1"/>
</dbReference>
<dbReference type="EMBL" id="FWYB01000027">
    <property type="protein sequence ID" value="SMD18503.1"/>
    <property type="molecule type" value="Genomic_DNA"/>
</dbReference>
<gene>
    <name evidence="3" type="ORF">SAMN04488101_1274</name>
</gene>
<evidence type="ECO:0000256" key="1">
    <source>
        <dbReference type="ARBA" id="ARBA00006817"/>
    </source>
</evidence>
<feature type="domain" description="Activator of Hsp90 ATPase homologue 1/2-like C-terminal" evidence="2">
    <location>
        <begin position="15"/>
        <end position="45"/>
    </location>
</feature>
<dbReference type="STRING" id="475255.SAMN04488101_1274"/>
<dbReference type="SUPFAM" id="SSF55961">
    <property type="entry name" value="Bet v1-like"/>
    <property type="match status" value="1"/>
</dbReference>
<reference evidence="3 4" key="1">
    <citation type="submission" date="2017-04" db="EMBL/GenBank/DDBJ databases">
        <authorList>
            <person name="Afonso C.L."/>
            <person name="Miller P.J."/>
            <person name="Scott M.A."/>
            <person name="Spackman E."/>
            <person name="Goraichik I."/>
            <person name="Dimitrov K.M."/>
            <person name="Suarez D.L."/>
            <person name="Swayne D.E."/>
        </authorList>
    </citation>
    <scope>NUCLEOTIDE SEQUENCE [LARGE SCALE GENOMIC DNA]</scope>
    <source>
        <strain evidence="3 4">DSM 19625</strain>
    </source>
</reference>
<dbReference type="InterPro" id="IPR023393">
    <property type="entry name" value="START-like_dom_sf"/>
</dbReference>
<keyword evidence="4" id="KW-1185">Reference proteome</keyword>
<comment type="similarity">
    <text evidence="1">Belongs to the AHA1 family.</text>
</comment>
<dbReference type="OrthoDB" id="384974at2"/>